<evidence type="ECO:0000313" key="2">
    <source>
        <dbReference type="EMBL" id="SHE62595.1"/>
    </source>
</evidence>
<dbReference type="RefSeq" id="WP_073153253.1">
    <property type="nucleotide sequence ID" value="NZ_FQVL01000002.1"/>
</dbReference>
<dbReference type="InterPro" id="IPR014247">
    <property type="entry name" value="Spore_lipoprot_YhcN/YlaJ"/>
</dbReference>
<accession>A0A1M4V0W9</accession>
<dbReference type="STRING" id="112248.SAMN05444392_102116"/>
<sequence>MLKYVIATLGSLLLLMGCQQKNALPSPNHKSATPQRVSYDQRVKQTHPSAHRSHSPQVVANRLVQIATKQPHVNNATAISLGRYTLVGLDVDADLDRARVGTVKYTVAQALKKDPNGSNALVTADTDLVQRIRELSRDVAKGHPIKGMMEELADIAGRIAPQPSKTVPSRVD</sequence>
<keyword evidence="1" id="KW-0732">Signal</keyword>
<dbReference type="PROSITE" id="PS51257">
    <property type="entry name" value="PROKAR_LIPOPROTEIN"/>
    <property type="match status" value="1"/>
</dbReference>
<evidence type="ECO:0000313" key="3">
    <source>
        <dbReference type="Proteomes" id="UP000184476"/>
    </source>
</evidence>
<dbReference type="GO" id="GO:0030435">
    <property type="term" value="P:sporulation resulting in formation of a cellular spore"/>
    <property type="evidence" value="ECO:0007669"/>
    <property type="project" value="InterPro"/>
</dbReference>
<dbReference type="EMBL" id="FQVL01000002">
    <property type="protein sequence ID" value="SHE62595.1"/>
    <property type="molecule type" value="Genomic_DNA"/>
</dbReference>
<proteinExistence type="predicted"/>
<evidence type="ECO:0000256" key="1">
    <source>
        <dbReference type="SAM" id="SignalP"/>
    </source>
</evidence>
<dbReference type="Pfam" id="PF09580">
    <property type="entry name" value="Spore_YhcN_YlaJ"/>
    <property type="match status" value="1"/>
</dbReference>
<dbReference type="Proteomes" id="UP000184476">
    <property type="component" value="Unassembled WGS sequence"/>
</dbReference>
<keyword evidence="2" id="KW-0449">Lipoprotein</keyword>
<feature type="chain" id="PRO_5009907816" evidence="1">
    <location>
        <begin position="24"/>
        <end position="172"/>
    </location>
</feature>
<dbReference type="InterPro" id="IPR019076">
    <property type="entry name" value="Spore_lipoprot_YhcN/YlaJ-like"/>
</dbReference>
<dbReference type="AlphaFoldDB" id="A0A1M4V0W9"/>
<gene>
    <name evidence="2" type="ORF">SAMN05444392_102116</name>
</gene>
<feature type="signal peptide" evidence="1">
    <location>
        <begin position="1"/>
        <end position="23"/>
    </location>
</feature>
<dbReference type="NCBIfam" id="TIGR02898">
    <property type="entry name" value="spore_YhcN_YlaJ"/>
    <property type="match status" value="1"/>
</dbReference>
<keyword evidence="3" id="KW-1185">Reference proteome</keyword>
<name>A0A1M4V0W9_9BACL</name>
<organism evidence="2 3">
    <name type="scientific">Seinonella peptonophila</name>
    <dbReference type="NCBI Taxonomy" id="112248"/>
    <lineage>
        <taxon>Bacteria</taxon>
        <taxon>Bacillati</taxon>
        <taxon>Bacillota</taxon>
        <taxon>Bacilli</taxon>
        <taxon>Bacillales</taxon>
        <taxon>Thermoactinomycetaceae</taxon>
        <taxon>Seinonella</taxon>
    </lineage>
</organism>
<dbReference type="OrthoDB" id="2381329at2"/>
<protein>
    <submittedName>
        <fullName evidence="2">Sporulation lipoprotein, YhcN/YlaJ family</fullName>
    </submittedName>
</protein>
<reference evidence="2 3" key="1">
    <citation type="submission" date="2016-11" db="EMBL/GenBank/DDBJ databases">
        <authorList>
            <person name="Jaros S."/>
            <person name="Januszkiewicz K."/>
            <person name="Wedrychowicz H."/>
        </authorList>
    </citation>
    <scope>NUCLEOTIDE SEQUENCE [LARGE SCALE GENOMIC DNA]</scope>
    <source>
        <strain evidence="2 3">DSM 44666</strain>
    </source>
</reference>